<gene>
    <name evidence="1" type="ORF">A2537_03185</name>
</gene>
<dbReference type="EMBL" id="MFRC01000064">
    <property type="protein sequence ID" value="OGH88534.1"/>
    <property type="molecule type" value="Genomic_DNA"/>
</dbReference>
<accession>A0A1F6NY11</accession>
<sequence>MSNGILSGFDRAVLKKTVTDGVLERVCEEKIESELGGEAVVVACGDGKQRADITDHLKKKGLSRSHDVTGNGGPLPLGPGSPAASLNRMLPEFLEHITKETRYKWLVRLTTGLLTMFGCLIRIDLIQLIQIWKGLEIQRMETIILMPHVPCGIAGYYNLDVIMQFKLIVGAKSRLRKFFPGKRVMLLIHVDWGDEDQDPRFSGKKTYRFSGEKILRWISQEEAYLFALKARL</sequence>
<name>A0A1F6NY11_9BACT</name>
<comment type="caution">
    <text evidence="1">The sequence shown here is derived from an EMBL/GenBank/DDBJ whole genome shotgun (WGS) entry which is preliminary data.</text>
</comment>
<proteinExistence type="predicted"/>
<organism evidence="1 2">
    <name type="scientific">Candidatus Magasanikbacteria bacterium RIFOXYD2_FULL_36_9</name>
    <dbReference type="NCBI Taxonomy" id="1798707"/>
    <lineage>
        <taxon>Bacteria</taxon>
        <taxon>Candidatus Magasanikiibacteriota</taxon>
    </lineage>
</organism>
<reference evidence="1 2" key="1">
    <citation type="journal article" date="2016" name="Nat. Commun.">
        <title>Thousands of microbial genomes shed light on interconnected biogeochemical processes in an aquifer system.</title>
        <authorList>
            <person name="Anantharaman K."/>
            <person name="Brown C.T."/>
            <person name="Hug L.A."/>
            <person name="Sharon I."/>
            <person name="Castelle C.J."/>
            <person name="Probst A.J."/>
            <person name="Thomas B.C."/>
            <person name="Singh A."/>
            <person name="Wilkins M.J."/>
            <person name="Karaoz U."/>
            <person name="Brodie E.L."/>
            <person name="Williams K.H."/>
            <person name="Hubbard S.S."/>
            <person name="Banfield J.F."/>
        </authorList>
    </citation>
    <scope>NUCLEOTIDE SEQUENCE [LARGE SCALE GENOMIC DNA]</scope>
</reference>
<evidence type="ECO:0000313" key="2">
    <source>
        <dbReference type="Proteomes" id="UP000178490"/>
    </source>
</evidence>
<evidence type="ECO:0000313" key="1">
    <source>
        <dbReference type="EMBL" id="OGH88534.1"/>
    </source>
</evidence>
<dbReference type="Proteomes" id="UP000178490">
    <property type="component" value="Unassembled WGS sequence"/>
</dbReference>
<protein>
    <submittedName>
        <fullName evidence="1">Uncharacterized protein</fullName>
    </submittedName>
</protein>
<dbReference type="AlphaFoldDB" id="A0A1F6NY11"/>